<accession>A0A8T5GF74</accession>
<evidence type="ECO:0000313" key="3">
    <source>
        <dbReference type="Proteomes" id="UP000722459"/>
    </source>
</evidence>
<keyword evidence="1" id="KW-0812">Transmembrane</keyword>
<evidence type="ECO:0000256" key="1">
    <source>
        <dbReference type="SAM" id="Phobius"/>
    </source>
</evidence>
<name>A0A8T5GF74_9ARCH</name>
<evidence type="ECO:0000313" key="2">
    <source>
        <dbReference type="EMBL" id="MBT4870663.1"/>
    </source>
</evidence>
<sequence>PIIFSAYYPPTKENCNLNDYAYDLGIYIGDSISFSLTQLDDIVRLKLDNASEKTICDQAFTCPTCPTPHKCPDGSQTDLTATYTNISYGPHELKVELEDSYYGNVVIESQTTFGTSQHNWNAYWAANWVGEGPKCSDTAYGEIRGCNFFDGLWCSNDYPGCSDSSTCYHETTAKNSMTYSFCVQGNETCNNVDDDCDTLVDENTDGTSLFQTCSVDIDINGIIDTCGGGTQTCSAGSYGSCIFPTEMCDGIDNDCDGFKDNGVGMECIQNAKECLRYEWQANRNVCVEYGAQICDAACHYIPIANEAPRVSIMGPYSGQVGANIDISGSCFDSDGAIATCEWFIDNQSACSFTEQTISGIGTANATATAKVSCSPAVNTNVRLVAMDNDFDAAEAVSLLSVYQPTSDSPKITVINTPPSIPELSTINNRNIDNGNLNLTIAIPLDPDTGFSGGQTIYYSAYLSPNESTFPALSTSRTILKTGLDRSVDNCVSLRVNDGESTVDSTNVECLPVIDSIDINNASTVGALNGTKWIKNHFGGADAYERVLCSFVAHDKDNIDGRSTSQLDYNVVLYAKQSGAEKVFVGNKVNTMNSGSTINEYFTISKYPGTNHTYPVGTRFYCGVTVGDSFLEDKLVSFNDSSWVIKGLLEGDTTPPNGFIEVVNTIPYMPSQGVLDRYGNGTRLGTTIGESNDPDVFDSLEGGQVLNYYGRIYEKFYPPVDNDYGTNLILGDFNEPDDGIRFFSIPLLREREFTFEGRSFDGMEYSPFVDYNSDETPFQPVCEDLGFDANVVSVDCDNPVGKTSVVFEVTCDKHVEMNEDWLVQINSILIKENDFVIGSSLTNQVNDCNNEKQFVYAVIDKSVNTIYSAELEYGGTYNSQDLECTYTRNYDQVVAVTNCGEDPTDPTPTDSCALAGFVPIILDANIEETQTKVTFQFVCSDDSTINNITFQDSDGEIVNLVPISPAINCTSIPSTYVAVMDSIEIGAYGVEFDYTHASDTCSKKLGVGITDEGASSIPDSNLFVIVLVLIIVSIVMVKEKKK</sequence>
<dbReference type="AlphaFoldDB" id="A0A8T5GF74"/>
<reference evidence="2" key="1">
    <citation type="journal article" date="2021" name="ISME J.">
        <title>Mercury methylation by metabolically versatile and cosmopolitan marine bacteria.</title>
        <authorList>
            <person name="Lin H."/>
            <person name="Ascher D.B."/>
            <person name="Myung Y."/>
            <person name="Lamborg C.H."/>
            <person name="Hallam S.J."/>
            <person name="Gionfriddo C.M."/>
            <person name="Holt K.E."/>
            <person name="Moreau J.W."/>
        </authorList>
    </citation>
    <scope>NUCLEOTIDE SEQUENCE</scope>
    <source>
        <strain evidence="2">SI075_bin30</strain>
    </source>
</reference>
<organism evidence="2 3">
    <name type="scientific">Candidatus Iainarchaeum sp</name>
    <dbReference type="NCBI Taxonomy" id="3101447"/>
    <lineage>
        <taxon>Archaea</taxon>
        <taxon>Candidatus Iainarchaeota</taxon>
        <taxon>Candidatus Iainarchaeia</taxon>
        <taxon>Candidatus Iainarchaeales</taxon>
        <taxon>Candidatus Iainarchaeaceae</taxon>
        <taxon>Candidatus Iainarchaeum</taxon>
    </lineage>
</organism>
<dbReference type="Gene3D" id="2.60.40.10">
    <property type="entry name" value="Immunoglobulins"/>
    <property type="match status" value="1"/>
</dbReference>
<dbReference type="EMBL" id="JABJNZ010000049">
    <property type="protein sequence ID" value="MBT4870663.1"/>
    <property type="molecule type" value="Genomic_DNA"/>
</dbReference>
<protein>
    <submittedName>
        <fullName evidence="2">Uncharacterized protein</fullName>
    </submittedName>
</protein>
<proteinExistence type="predicted"/>
<dbReference type="InterPro" id="IPR013783">
    <property type="entry name" value="Ig-like_fold"/>
</dbReference>
<keyword evidence="1" id="KW-1133">Transmembrane helix</keyword>
<gene>
    <name evidence="2" type="ORF">HON47_03760</name>
</gene>
<keyword evidence="1" id="KW-0472">Membrane</keyword>
<feature type="transmembrane region" description="Helical" evidence="1">
    <location>
        <begin position="1019"/>
        <end position="1036"/>
    </location>
</feature>
<dbReference type="Proteomes" id="UP000722459">
    <property type="component" value="Unassembled WGS sequence"/>
</dbReference>
<comment type="caution">
    <text evidence="2">The sequence shown here is derived from an EMBL/GenBank/DDBJ whole genome shotgun (WGS) entry which is preliminary data.</text>
</comment>
<feature type="non-terminal residue" evidence="2">
    <location>
        <position position="1"/>
    </location>
</feature>